<reference evidence="3 4" key="1">
    <citation type="submission" date="2020-04" db="EMBL/GenBank/DDBJ databases">
        <title>Usitatibacter rugosus gen. nov., sp. nov. and Usitatibacter palustris sp. nov., novel members of Usitatibacteraceae fam. nov. within the order Nitrosomonadales isolated from soil.</title>
        <authorList>
            <person name="Huber K.J."/>
            <person name="Neumann-Schaal M."/>
            <person name="Geppert A."/>
            <person name="Luckner M."/>
            <person name="Wanner G."/>
            <person name="Overmann J."/>
        </authorList>
    </citation>
    <scope>NUCLEOTIDE SEQUENCE [LARGE SCALE GENOMIC DNA]</scope>
    <source>
        <strain evidence="3 4">Swamp67</strain>
    </source>
</reference>
<organism evidence="3 4">
    <name type="scientific">Usitatibacter palustris</name>
    <dbReference type="NCBI Taxonomy" id="2732487"/>
    <lineage>
        <taxon>Bacteria</taxon>
        <taxon>Pseudomonadati</taxon>
        <taxon>Pseudomonadota</taxon>
        <taxon>Betaproteobacteria</taxon>
        <taxon>Nitrosomonadales</taxon>
        <taxon>Usitatibacteraceae</taxon>
        <taxon>Usitatibacter</taxon>
    </lineage>
</organism>
<keyword evidence="4" id="KW-1185">Reference proteome</keyword>
<sequence length="155" mass="15965">MRKRKLATCTALFAIALPVFAADTSVDVRANIKGICVIDSITAIDFGDLEQGTTAPDRNAPGSVRYWCTKGLVYSVTLGNGNNATGSQRRMKGVAVTNSAEFLPYDLTSGSPATGTGAGPGAPVTLTLTGSVRGADYNLLSVGQLLDTVVVTIAP</sequence>
<dbReference type="EMBL" id="CP053073">
    <property type="protein sequence ID" value="QJR16700.1"/>
    <property type="molecule type" value="Genomic_DNA"/>
</dbReference>
<dbReference type="InParanoid" id="A0A6M4HAM0"/>
<dbReference type="KEGG" id="upl:DSM104440_03536"/>
<gene>
    <name evidence="3" type="ORF">DSM104440_03536</name>
</gene>
<dbReference type="InterPro" id="IPR053167">
    <property type="entry name" value="Spore_coat_component"/>
</dbReference>
<dbReference type="Proteomes" id="UP000503096">
    <property type="component" value="Chromosome"/>
</dbReference>
<evidence type="ECO:0000313" key="4">
    <source>
        <dbReference type="Proteomes" id="UP000503096"/>
    </source>
</evidence>
<dbReference type="RefSeq" id="WP_171165038.1">
    <property type="nucleotide sequence ID" value="NZ_CP053073.1"/>
</dbReference>
<accession>A0A6M4HAM0</accession>
<keyword evidence="1" id="KW-0732">Signal</keyword>
<dbReference type="AlphaFoldDB" id="A0A6M4HAM0"/>
<dbReference type="InterPro" id="IPR007893">
    <property type="entry name" value="Spore_coat_U/FanG"/>
</dbReference>
<proteinExistence type="predicted"/>
<dbReference type="PANTHER" id="PTHR37089">
    <property type="entry name" value="PROTEIN U-RELATED"/>
    <property type="match status" value="1"/>
</dbReference>
<protein>
    <recommendedName>
        <fullName evidence="2">Spore coat protein U/FanG domain-containing protein</fullName>
    </recommendedName>
</protein>
<evidence type="ECO:0000313" key="3">
    <source>
        <dbReference type="EMBL" id="QJR16700.1"/>
    </source>
</evidence>
<dbReference type="Pfam" id="PF05229">
    <property type="entry name" value="SCPU"/>
    <property type="match status" value="1"/>
</dbReference>
<feature type="signal peptide" evidence="1">
    <location>
        <begin position="1"/>
        <end position="21"/>
    </location>
</feature>
<name>A0A6M4HAM0_9PROT</name>
<feature type="chain" id="PRO_5026768201" description="Spore coat protein U/FanG domain-containing protein" evidence="1">
    <location>
        <begin position="22"/>
        <end position="155"/>
    </location>
</feature>
<evidence type="ECO:0000259" key="2">
    <source>
        <dbReference type="Pfam" id="PF05229"/>
    </source>
</evidence>
<feature type="domain" description="Spore coat protein U/FanG" evidence="2">
    <location>
        <begin position="24"/>
        <end position="152"/>
    </location>
</feature>
<evidence type="ECO:0000256" key="1">
    <source>
        <dbReference type="SAM" id="SignalP"/>
    </source>
</evidence>